<evidence type="ECO:0000256" key="1">
    <source>
        <dbReference type="SAM" id="MobiDB-lite"/>
    </source>
</evidence>
<evidence type="ECO:0000313" key="3">
    <source>
        <dbReference type="Proteomes" id="UP000030669"/>
    </source>
</evidence>
<proteinExistence type="predicted"/>
<dbReference type="GeneID" id="19302979"/>
<sequence>MVELAHAPMVQSMRRHDWSPELEIVDAGGNDSALDAAGEAVGDVAGALLGKEHEKDEIEEEAMATYAQESDSSHDDPSIEPFDVGGVEQGCANGKEMGGDKERKLMRGI</sequence>
<dbReference type="RefSeq" id="XP_007871458.1">
    <property type="nucleotide sequence ID" value="XM_007873267.1"/>
</dbReference>
<accession>S7R6S2</accession>
<feature type="region of interest" description="Disordered" evidence="1">
    <location>
        <begin position="64"/>
        <end position="109"/>
    </location>
</feature>
<dbReference type="EMBL" id="KB469367">
    <property type="protein sequence ID" value="EPQ50085.1"/>
    <property type="molecule type" value="Genomic_DNA"/>
</dbReference>
<feature type="compositionally biased region" description="Basic and acidic residues" evidence="1">
    <location>
        <begin position="97"/>
        <end position="109"/>
    </location>
</feature>
<name>S7R6S2_GLOTA</name>
<dbReference type="Proteomes" id="UP000030669">
    <property type="component" value="Unassembled WGS sequence"/>
</dbReference>
<reference evidence="2 3" key="1">
    <citation type="journal article" date="2012" name="Science">
        <title>The Paleozoic origin of enzymatic lignin decomposition reconstructed from 31 fungal genomes.</title>
        <authorList>
            <person name="Floudas D."/>
            <person name="Binder M."/>
            <person name="Riley R."/>
            <person name="Barry K."/>
            <person name="Blanchette R.A."/>
            <person name="Henrissat B."/>
            <person name="Martinez A.T."/>
            <person name="Otillar R."/>
            <person name="Spatafora J.W."/>
            <person name="Yadav J.S."/>
            <person name="Aerts A."/>
            <person name="Benoit I."/>
            <person name="Boyd A."/>
            <person name="Carlson A."/>
            <person name="Copeland A."/>
            <person name="Coutinho P.M."/>
            <person name="de Vries R.P."/>
            <person name="Ferreira P."/>
            <person name="Findley K."/>
            <person name="Foster B."/>
            <person name="Gaskell J."/>
            <person name="Glotzer D."/>
            <person name="Gorecki P."/>
            <person name="Heitman J."/>
            <person name="Hesse C."/>
            <person name="Hori C."/>
            <person name="Igarashi K."/>
            <person name="Jurgens J.A."/>
            <person name="Kallen N."/>
            <person name="Kersten P."/>
            <person name="Kohler A."/>
            <person name="Kuees U."/>
            <person name="Kumar T.K.A."/>
            <person name="Kuo A."/>
            <person name="LaButti K."/>
            <person name="Larrondo L.F."/>
            <person name="Lindquist E."/>
            <person name="Ling A."/>
            <person name="Lombard V."/>
            <person name="Lucas S."/>
            <person name="Lundell T."/>
            <person name="Martin R."/>
            <person name="McLaughlin D.J."/>
            <person name="Morgenstern I."/>
            <person name="Morin E."/>
            <person name="Murat C."/>
            <person name="Nagy L.G."/>
            <person name="Nolan M."/>
            <person name="Ohm R.A."/>
            <person name="Patyshakuliyeva A."/>
            <person name="Rokas A."/>
            <person name="Ruiz-Duenas F.J."/>
            <person name="Sabat G."/>
            <person name="Salamov A."/>
            <person name="Samejima M."/>
            <person name="Schmutz J."/>
            <person name="Slot J.C."/>
            <person name="St John F."/>
            <person name="Stenlid J."/>
            <person name="Sun H."/>
            <person name="Sun S."/>
            <person name="Syed K."/>
            <person name="Tsang A."/>
            <person name="Wiebenga A."/>
            <person name="Young D."/>
            <person name="Pisabarro A."/>
            <person name="Eastwood D.C."/>
            <person name="Martin F."/>
            <person name="Cullen D."/>
            <person name="Grigoriev I.V."/>
            <person name="Hibbett D.S."/>
        </authorList>
    </citation>
    <scope>NUCLEOTIDE SEQUENCE [LARGE SCALE GENOMIC DNA]</scope>
    <source>
        <strain evidence="2 3">ATCC 11539</strain>
    </source>
</reference>
<dbReference type="KEGG" id="gtr:GLOTRDRAFT_134268"/>
<protein>
    <submittedName>
        <fullName evidence="2">Uncharacterized protein</fullName>
    </submittedName>
</protein>
<dbReference type="AlphaFoldDB" id="S7R6S2"/>
<keyword evidence="3" id="KW-1185">Reference proteome</keyword>
<dbReference type="HOGENOM" id="CLU_2184244_0_0_1"/>
<organism evidence="2 3">
    <name type="scientific">Gloeophyllum trabeum (strain ATCC 11539 / FP-39264 / Madison 617)</name>
    <name type="common">Brown rot fungus</name>
    <dbReference type="NCBI Taxonomy" id="670483"/>
    <lineage>
        <taxon>Eukaryota</taxon>
        <taxon>Fungi</taxon>
        <taxon>Dikarya</taxon>
        <taxon>Basidiomycota</taxon>
        <taxon>Agaricomycotina</taxon>
        <taxon>Agaricomycetes</taxon>
        <taxon>Gloeophyllales</taxon>
        <taxon>Gloeophyllaceae</taxon>
        <taxon>Gloeophyllum</taxon>
    </lineage>
</organism>
<evidence type="ECO:0000313" key="2">
    <source>
        <dbReference type="EMBL" id="EPQ50085.1"/>
    </source>
</evidence>
<gene>
    <name evidence="2" type="ORF">GLOTRDRAFT_134268</name>
</gene>